<evidence type="ECO:0000256" key="7">
    <source>
        <dbReference type="PROSITE-ProRule" id="PRU00283"/>
    </source>
</evidence>
<dbReference type="Pfam" id="PF00225">
    <property type="entry name" value="Kinesin"/>
    <property type="match status" value="1"/>
</dbReference>
<dbReference type="InterPro" id="IPR001752">
    <property type="entry name" value="Kinesin_motor_dom"/>
</dbReference>
<dbReference type="PROSITE" id="PS00411">
    <property type="entry name" value="KINESIN_MOTOR_1"/>
    <property type="match status" value="1"/>
</dbReference>
<keyword evidence="2" id="KW-0493">Microtubule</keyword>
<dbReference type="GO" id="GO:0007018">
    <property type="term" value="P:microtubule-based movement"/>
    <property type="evidence" value="ECO:0007669"/>
    <property type="project" value="InterPro"/>
</dbReference>
<feature type="binding site" evidence="7">
    <location>
        <begin position="569"/>
        <end position="576"/>
    </location>
    <ligand>
        <name>ATP</name>
        <dbReference type="ChEBI" id="CHEBI:30616"/>
    </ligand>
</feature>
<dbReference type="InterPro" id="IPR019821">
    <property type="entry name" value="Kinesin_motor_CS"/>
</dbReference>
<evidence type="ECO:0000259" key="10">
    <source>
        <dbReference type="PROSITE" id="PS50067"/>
    </source>
</evidence>
<evidence type="ECO:0000313" key="11">
    <source>
        <dbReference type="EMBL" id="KAL0399530.1"/>
    </source>
</evidence>
<dbReference type="SUPFAM" id="SSF52540">
    <property type="entry name" value="P-loop containing nucleoside triphosphate hydrolases"/>
    <property type="match status" value="1"/>
</dbReference>
<dbReference type="InterPro" id="IPR036961">
    <property type="entry name" value="Kinesin_motor_dom_sf"/>
</dbReference>
<dbReference type="InterPro" id="IPR027417">
    <property type="entry name" value="P-loop_NTPase"/>
</dbReference>
<dbReference type="AlphaFoldDB" id="A0AAW2T431"/>
<feature type="coiled-coil region" evidence="8">
    <location>
        <begin position="340"/>
        <end position="367"/>
    </location>
</feature>
<feature type="region of interest" description="Disordered" evidence="9">
    <location>
        <begin position="1123"/>
        <end position="1152"/>
    </location>
</feature>
<proteinExistence type="inferred from homology"/>
<feature type="coiled-coil region" evidence="8">
    <location>
        <begin position="833"/>
        <end position="918"/>
    </location>
</feature>
<evidence type="ECO:0000256" key="3">
    <source>
        <dbReference type="ARBA" id="ARBA00022741"/>
    </source>
</evidence>
<evidence type="ECO:0000256" key="5">
    <source>
        <dbReference type="ARBA" id="ARBA00023054"/>
    </source>
</evidence>
<dbReference type="Gene3D" id="2.60.120.430">
    <property type="entry name" value="Galactose-binding lectin"/>
    <property type="match status" value="1"/>
</dbReference>
<dbReference type="FunFam" id="3.40.850.10:FF:000057">
    <property type="entry name" value="kinesin-like protein KIN-14R"/>
    <property type="match status" value="1"/>
</dbReference>
<accession>A0AAW2T431</accession>
<dbReference type="EMBL" id="JACGWJ010000009">
    <property type="protein sequence ID" value="KAL0399530.1"/>
    <property type="molecule type" value="Genomic_DNA"/>
</dbReference>
<protein>
    <submittedName>
        <fullName evidence="11">Kinesin-like protein KIN-14Q</fullName>
    </submittedName>
</protein>
<evidence type="ECO:0000256" key="2">
    <source>
        <dbReference type="ARBA" id="ARBA00022701"/>
    </source>
</evidence>
<dbReference type="PANTHER" id="PTHR47972:SF35">
    <property type="entry name" value="KINESIN-LIKE PROTEIN KIN-14Q"/>
    <property type="match status" value="1"/>
</dbReference>
<gene>
    <name evidence="11" type="ORF">Sradi_2296300</name>
</gene>
<dbReference type="InterPro" id="IPR027640">
    <property type="entry name" value="Kinesin-like_fam"/>
</dbReference>
<evidence type="ECO:0000256" key="1">
    <source>
        <dbReference type="ARBA" id="ARBA00010899"/>
    </source>
</evidence>
<dbReference type="GO" id="GO:0005874">
    <property type="term" value="C:microtubule"/>
    <property type="evidence" value="ECO:0007669"/>
    <property type="project" value="UniProtKB-KW"/>
</dbReference>
<sequence>MEDFEWHDPLLITDVSCLKQQDQSQAHSQTPCEFPTSCRLQTSIMENPDDCSPTKIDGHSMLGFSLTSPDLVCMGSPDITNQRYDESPEFFLGERIDVSLENGIEGSQMRDSYKASAEKVGDLCTTSFELVAPPLLEEDLAEHSTTVIGINVGSTRRVEFEGGIEFSEDSNFSGGDTVNTEDPILGDGEGLSLYQSARFGNFSYCFQKLETGTYIVELHFAEIVFTEGPPGMRIFDVFLQDQKVISCLDIYARVGANMPLVISDLKTYINRDKGLSIRFEGVIGSPIVSGIFVRKDSSESSGEVKVSKEGGVTYMPRRELINDAENCSNDGELHRLRMEHALQKKELSDTKRVLEELRRENELKSRECQEAWTSLKELQNELMRKSMHVGSLAFAIEGQVKEKGRWFSSLQDLTRKLKIMKMDHIRLSEDASLFKQYLAEMEDVRSIVQSTMNQHVQIHEDVKMKFLRADKEKKELYNKVLELKGNIRVFCRCRPLNSEEIDGGASVAVDFEAAKDGELIVKSNGISKKTFKFDAVFSPEADQVEVFEETAPLAVSVLDGYNVCIFAYGQTGTGKTFTMEGTNEARGVNYRTLEKLFDIIEERTNTFRYEVSVSVLEVYNEQIRDLLVSDSQTGSSAKRLEIKQVGEGGHHVPGLVEAHVNNVSEVWEVLRTGSNGRAVGSTNANEHSSRSHCIYCVMVKGDNLLNGECTRSKLWLVDLAGSERIAKTEVQGERLKETQNINRSLSALGDVISALATRSPHIPFRNSKLTHLLQDSLGGDSKTLMFVQISPNENDLTETLCSLNFASRVRGIELGPAKKQTDKSELFKYKQMAEKLRQDLKSKEFQVKKLEDTNYGLEVKIKERDVKNRNLQDKIKELESQLLVERKLARQHVDSRIAEQLQQQRQEMKQQQEEHNCEPVRAPLATKILGTHKSQFESKDQVNITCASDENEEFSFCPLPTDGCAKNSSSVDKENNPEIAEQLWLPKQTGRVSLCPTFQKISAAPAPRRNSLIPLPSLPGAARLPPSFLPLTPIQADKAEDAGVDIACLPEQIPCDSPKDQRNRSKKLSSAIRRSLQKKIHMKTPMQPALRRLGVNVGTEKLRVSIGGRGRMGQRVFLGTARRAVAKDTQQKQSQREKERGWNIGTATRTLL</sequence>
<comment type="similarity">
    <text evidence="1">Belongs to the TRAFAC class myosin-kinesin ATPase superfamily. Kinesin family. KIN-14 subfamily.</text>
</comment>
<keyword evidence="6 7" id="KW-0505">Motor protein</keyword>
<evidence type="ECO:0000256" key="6">
    <source>
        <dbReference type="ARBA" id="ARBA00023175"/>
    </source>
</evidence>
<dbReference type="InterPro" id="IPR021720">
    <property type="entry name" value="Malectin_dom"/>
</dbReference>
<keyword evidence="5 8" id="KW-0175">Coiled coil</keyword>
<dbReference type="Pfam" id="PF11721">
    <property type="entry name" value="Malectin"/>
    <property type="match status" value="1"/>
</dbReference>
<feature type="domain" description="Kinesin motor" evidence="10">
    <location>
        <begin position="486"/>
        <end position="812"/>
    </location>
</feature>
<dbReference type="PANTHER" id="PTHR47972">
    <property type="entry name" value="KINESIN-LIKE PROTEIN KLP-3"/>
    <property type="match status" value="1"/>
</dbReference>
<evidence type="ECO:0000256" key="8">
    <source>
        <dbReference type="SAM" id="Coils"/>
    </source>
</evidence>
<evidence type="ECO:0000256" key="4">
    <source>
        <dbReference type="ARBA" id="ARBA00022840"/>
    </source>
</evidence>
<name>A0AAW2T431_SESRA</name>
<evidence type="ECO:0000256" key="9">
    <source>
        <dbReference type="SAM" id="MobiDB-lite"/>
    </source>
</evidence>
<dbReference type="PRINTS" id="PR00380">
    <property type="entry name" value="KINESINHEAVY"/>
</dbReference>
<dbReference type="GO" id="GO:0005524">
    <property type="term" value="F:ATP binding"/>
    <property type="evidence" value="ECO:0007669"/>
    <property type="project" value="UniProtKB-UniRule"/>
</dbReference>
<dbReference type="SMART" id="SM00129">
    <property type="entry name" value="KISc"/>
    <property type="match status" value="1"/>
</dbReference>
<dbReference type="GO" id="GO:0003777">
    <property type="term" value="F:microtubule motor activity"/>
    <property type="evidence" value="ECO:0007669"/>
    <property type="project" value="InterPro"/>
</dbReference>
<comment type="caution">
    <text evidence="11">The sequence shown here is derived from an EMBL/GenBank/DDBJ whole genome shotgun (WGS) entry which is preliminary data.</text>
</comment>
<dbReference type="GO" id="GO:0008017">
    <property type="term" value="F:microtubule binding"/>
    <property type="evidence" value="ECO:0007669"/>
    <property type="project" value="InterPro"/>
</dbReference>
<dbReference type="CDD" id="cd01366">
    <property type="entry name" value="KISc_C_terminal"/>
    <property type="match status" value="1"/>
</dbReference>
<keyword evidence="4 7" id="KW-0067">ATP-binding</keyword>
<reference evidence="11" key="2">
    <citation type="journal article" date="2024" name="Plant">
        <title>Genomic evolution and insights into agronomic trait innovations of Sesamum species.</title>
        <authorList>
            <person name="Miao H."/>
            <person name="Wang L."/>
            <person name="Qu L."/>
            <person name="Liu H."/>
            <person name="Sun Y."/>
            <person name="Le M."/>
            <person name="Wang Q."/>
            <person name="Wei S."/>
            <person name="Zheng Y."/>
            <person name="Lin W."/>
            <person name="Duan Y."/>
            <person name="Cao H."/>
            <person name="Xiong S."/>
            <person name="Wang X."/>
            <person name="Wei L."/>
            <person name="Li C."/>
            <person name="Ma Q."/>
            <person name="Ju M."/>
            <person name="Zhao R."/>
            <person name="Li G."/>
            <person name="Mu C."/>
            <person name="Tian Q."/>
            <person name="Mei H."/>
            <person name="Zhang T."/>
            <person name="Gao T."/>
            <person name="Zhang H."/>
        </authorList>
    </citation>
    <scope>NUCLEOTIDE SEQUENCE</scope>
    <source>
        <strain evidence="11">G02</strain>
    </source>
</reference>
<reference evidence="11" key="1">
    <citation type="submission" date="2020-06" db="EMBL/GenBank/DDBJ databases">
        <authorList>
            <person name="Li T."/>
            <person name="Hu X."/>
            <person name="Zhang T."/>
            <person name="Song X."/>
            <person name="Zhang H."/>
            <person name="Dai N."/>
            <person name="Sheng W."/>
            <person name="Hou X."/>
            <person name="Wei L."/>
        </authorList>
    </citation>
    <scope>NUCLEOTIDE SEQUENCE</scope>
    <source>
        <strain evidence="11">G02</strain>
        <tissue evidence="11">Leaf</tissue>
    </source>
</reference>
<feature type="compositionally biased region" description="Basic and acidic residues" evidence="9">
    <location>
        <begin position="1125"/>
        <end position="1141"/>
    </location>
</feature>
<dbReference type="PROSITE" id="PS50067">
    <property type="entry name" value="KINESIN_MOTOR_2"/>
    <property type="match status" value="1"/>
</dbReference>
<organism evidence="11">
    <name type="scientific">Sesamum radiatum</name>
    <name type="common">Black benniseed</name>
    <dbReference type="NCBI Taxonomy" id="300843"/>
    <lineage>
        <taxon>Eukaryota</taxon>
        <taxon>Viridiplantae</taxon>
        <taxon>Streptophyta</taxon>
        <taxon>Embryophyta</taxon>
        <taxon>Tracheophyta</taxon>
        <taxon>Spermatophyta</taxon>
        <taxon>Magnoliopsida</taxon>
        <taxon>eudicotyledons</taxon>
        <taxon>Gunneridae</taxon>
        <taxon>Pentapetalae</taxon>
        <taxon>asterids</taxon>
        <taxon>lamiids</taxon>
        <taxon>Lamiales</taxon>
        <taxon>Pedaliaceae</taxon>
        <taxon>Sesamum</taxon>
    </lineage>
</organism>
<dbReference type="Gene3D" id="3.40.850.10">
    <property type="entry name" value="Kinesin motor domain"/>
    <property type="match status" value="1"/>
</dbReference>
<keyword evidence="3 7" id="KW-0547">Nucleotide-binding</keyword>